<evidence type="ECO:0000256" key="5">
    <source>
        <dbReference type="ARBA" id="ARBA00023136"/>
    </source>
</evidence>
<dbReference type="InterPro" id="IPR003691">
    <property type="entry name" value="FluC"/>
</dbReference>
<evidence type="ECO:0000256" key="4">
    <source>
        <dbReference type="ARBA" id="ARBA00022989"/>
    </source>
</evidence>
<keyword evidence="3 10" id="KW-0812">Transmembrane</keyword>
<dbReference type="Proteomes" id="UP001316189">
    <property type="component" value="Chromosome"/>
</dbReference>
<feature type="binding site" evidence="10">
    <location>
        <position position="94"/>
    </location>
    <ligand>
        <name>Na(+)</name>
        <dbReference type="ChEBI" id="CHEBI:29101"/>
        <note>structural</note>
    </ligand>
</feature>
<keyword evidence="2 10" id="KW-1003">Cell membrane</keyword>
<evidence type="ECO:0000256" key="1">
    <source>
        <dbReference type="ARBA" id="ARBA00004651"/>
    </source>
</evidence>
<keyword evidence="10" id="KW-0479">Metal-binding</keyword>
<evidence type="ECO:0000256" key="8">
    <source>
        <dbReference type="ARBA" id="ARBA00035585"/>
    </source>
</evidence>
<accession>A0ABY5L128</accession>
<evidence type="ECO:0000256" key="6">
    <source>
        <dbReference type="ARBA" id="ARBA00023303"/>
    </source>
</evidence>
<dbReference type="RefSeq" id="WP_227568249.1">
    <property type="nucleotide sequence ID" value="NZ_CP101988.1"/>
</dbReference>
<dbReference type="HAMAP" id="MF_00454">
    <property type="entry name" value="FluC"/>
    <property type="match status" value="1"/>
</dbReference>
<keyword evidence="10" id="KW-0813">Transport</keyword>
<organism evidence="11 12">
    <name type="scientific">Cellulomonas chengniuliangii</name>
    <dbReference type="NCBI Taxonomy" id="2968084"/>
    <lineage>
        <taxon>Bacteria</taxon>
        <taxon>Bacillati</taxon>
        <taxon>Actinomycetota</taxon>
        <taxon>Actinomycetes</taxon>
        <taxon>Micrococcales</taxon>
        <taxon>Cellulomonadaceae</taxon>
        <taxon>Cellulomonas</taxon>
    </lineage>
</organism>
<keyword evidence="6 10" id="KW-0407">Ion channel</keyword>
<feature type="transmembrane region" description="Helical" evidence="10">
    <location>
        <begin position="21"/>
        <end position="39"/>
    </location>
</feature>
<dbReference type="EMBL" id="CP101988">
    <property type="protein sequence ID" value="UUI75660.1"/>
    <property type="molecule type" value="Genomic_DNA"/>
</dbReference>
<comment type="catalytic activity">
    <reaction evidence="8">
        <text>fluoride(in) = fluoride(out)</text>
        <dbReference type="Rhea" id="RHEA:76159"/>
        <dbReference type="ChEBI" id="CHEBI:17051"/>
    </reaction>
    <physiologicalReaction direction="left-to-right" evidence="8">
        <dbReference type="Rhea" id="RHEA:76160"/>
    </physiologicalReaction>
</comment>
<proteinExistence type="inferred from homology"/>
<keyword evidence="5 10" id="KW-0472">Membrane</keyword>
<gene>
    <name evidence="10" type="primary">fluC</name>
    <name evidence="10" type="synonym">crcB</name>
    <name evidence="11" type="ORF">NP064_01700</name>
</gene>
<comment type="function">
    <text evidence="9 10">Fluoride-specific ion channel. Important for reducing fluoride concentration in the cell, thus reducing its toxicity.</text>
</comment>
<evidence type="ECO:0000313" key="11">
    <source>
        <dbReference type="EMBL" id="UUI75660.1"/>
    </source>
</evidence>
<feature type="transmembrane region" description="Helical" evidence="10">
    <location>
        <begin position="51"/>
        <end position="72"/>
    </location>
</feature>
<name>A0ABY5L128_9CELL</name>
<keyword evidence="10" id="KW-0406">Ion transport</keyword>
<feature type="transmembrane region" description="Helical" evidence="10">
    <location>
        <begin position="84"/>
        <end position="103"/>
    </location>
</feature>
<evidence type="ECO:0000256" key="2">
    <source>
        <dbReference type="ARBA" id="ARBA00022475"/>
    </source>
</evidence>
<keyword evidence="12" id="KW-1185">Reference proteome</keyword>
<evidence type="ECO:0000256" key="9">
    <source>
        <dbReference type="ARBA" id="ARBA00049940"/>
    </source>
</evidence>
<comment type="activity regulation">
    <text evidence="10">Na(+) is not transported, but it plays an essential structural role and its presence is essential for fluoride channel function.</text>
</comment>
<dbReference type="Pfam" id="PF02537">
    <property type="entry name" value="CRCB"/>
    <property type="match status" value="1"/>
</dbReference>
<evidence type="ECO:0000256" key="10">
    <source>
        <dbReference type="HAMAP-Rule" id="MF_00454"/>
    </source>
</evidence>
<comment type="similarity">
    <text evidence="7 10">Belongs to the fluoride channel Fluc/FEX (TC 1.A.43) family.</text>
</comment>
<feature type="transmembrane region" description="Helical" evidence="10">
    <location>
        <begin position="115"/>
        <end position="139"/>
    </location>
</feature>
<reference evidence="11 12" key="1">
    <citation type="submission" date="2022-07" db="EMBL/GenBank/DDBJ databases">
        <title>Novel species in genus cellulomonas.</title>
        <authorList>
            <person name="Ye L."/>
        </authorList>
    </citation>
    <scope>NUCLEOTIDE SEQUENCE [LARGE SCALE GENOMIC DNA]</scope>
    <source>
        <strain evidence="12">zg-Y338</strain>
    </source>
</reference>
<evidence type="ECO:0000313" key="12">
    <source>
        <dbReference type="Proteomes" id="UP001316189"/>
    </source>
</evidence>
<keyword evidence="10" id="KW-0915">Sodium</keyword>
<feature type="binding site" evidence="10">
    <location>
        <position position="97"/>
    </location>
    <ligand>
        <name>Na(+)</name>
        <dbReference type="ChEBI" id="CHEBI:29101"/>
        <note>structural</note>
    </ligand>
</feature>
<comment type="subcellular location">
    <subcellularLocation>
        <location evidence="1 10">Cell membrane</location>
        <topology evidence="1 10">Multi-pass membrane protein</topology>
    </subcellularLocation>
</comment>
<sequence length="170" mass="17282">MASDSGHTARTSRRTALRWSGLGLVMVGGILGVAAREGLTLAVPNVDDVPVVIPVVNLLSAFVLGYLYEGLARAAPGAALTGRLKLLIGTGFCGGLSTYSSLATDTAVLLDHDRAGIAVLYALGTVIVGALATLAGIALGARLHPHEPDEDELRHIEGHAQAAASPGGRS</sequence>
<evidence type="ECO:0000256" key="7">
    <source>
        <dbReference type="ARBA" id="ARBA00035120"/>
    </source>
</evidence>
<protein>
    <recommendedName>
        <fullName evidence="10">Fluoride-specific ion channel FluC</fullName>
    </recommendedName>
</protein>
<keyword evidence="4 10" id="KW-1133">Transmembrane helix</keyword>
<evidence type="ECO:0000256" key="3">
    <source>
        <dbReference type="ARBA" id="ARBA00022692"/>
    </source>
</evidence>